<dbReference type="PANTHER" id="PTHR31435:SF10">
    <property type="entry name" value="BSR4717 PROTEIN"/>
    <property type="match status" value="1"/>
</dbReference>
<dbReference type="InterPro" id="IPR031165">
    <property type="entry name" value="GNAT_YJDJ"/>
</dbReference>
<evidence type="ECO:0000313" key="3">
    <source>
        <dbReference type="EMBL" id="HIY92113.1"/>
    </source>
</evidence>
<proteinExistence type="predicted"/>
<evidence type="ECO:0000259" key="1">
    <source>
        <dbReference type="PROSITE" id="PS51186"/>
    </source>
</evidence>
<dbReference type="InterPro" id="IPR000182">
    <property type="entry name" value="GNAT_dom"/>
</dbReference>
<protein>
    <submittedName>
        <fullName evidence="3">N-acetyltransferase</fullName>
    </submittedName>
</protein>
<dbReference type="AlphaFoldDB" id="A0A9D1ZMI4"/>
<evidence type="ECO:0000313" key="4">
    <source>
        <dbReference type="Proteomes" id="UP000824013"/>
    </source>
</evidence>
<comment type="caution">
    <text evidence="3">The sequence shown here is derived from an EMBL/GenBank/DDBJ whole genome shotgun (WGS) entry which is preliminary data.</text>
</comment>
<reference evidence="3" key="1">
    <citation type="journal article" date="2021" name="PeerJ">
        <title>Extensive microbial diversity within the chicken gut microbiome revealed by metagenomics and culture.</title>
        <authorList>
            <person name="Gilroy R."/>
            <person name="Ravi A."/>
            <person name="Getino M."/>
            <person name="Pursley I."/>
            <person name="Horton D.L."/>
            <person name="Alikhan N.F."/>
            <person name="Baker D."/>
            <person name="Gharbi K."/>
            <person name="Hall N."/>
            <person name="Watson M."/>
            <person name="Adriaenssens E.M."/>
            <person name="Foster-Nyarko E."/>
            <person name="Jarju S."/>
            <person name="Secka A."/>
            <person name="Antonio M."/>
            <person name="Oren A."/>
            <person name="Chaudhuri R.R."/>
            <person name="La Ragione R."/>
            <person name="Hildebrand F."/>
            <person name="Pallen M.J."/>
        </authorList>
    </citation>
    <scope>NUCLEOTIDE SEQUENCE</scope>
    <source>
        <strain evidence="3">3204</strain>
    </source>
</reference>
<sequence length="100" mass="11461">MELNHEDGRFYLEDNGKTVGELTYSKVEDNVISLDHTYVDENYRGQGLAAKLLNATVDYSDLKGLKIVPVCEYAKAAFEKRPELRFILTDNYQKLLKGEK</sequence>
<dbReference type="SUPFAM" id="SSF55729">
    <property type="entry name" value="Acyl-CoA N-acyltransferases (Nat)"/>
    <property type="match status" value="1"/>
</dbReference>
<dbReference type="InterPro" id="IPR016181">
    <property type="entry name" value="Acyl_CoA_acyltransferase"/>
</dbReference>
<dbReference type="Proteomes" id="UP000824013">
    <property type="component" value="Unassembled WGS sequence"/>
</dbReference>
<reference evidence="3" key="2">
    <citation type="submission" date="2021-04" db="EMBL/GenBank/DDBJ databases">
        <authorList>
            <person name="Gilroy R."/>
        </authorList>
    </citation>
    <scope>NUCLEOTIDE SEQUENCE</scope>
    <source>
        <strain evidence="3">3204</strain>
    </source>
</reference>
<feature type="domain" description="N-acetyltransferase" evidence="2">
    <location>
        <begin position="2"/>
        <end position="89"/>
    </location>
</feature>
<evidence type="ECO:0000259" key="2">
    <source>
        <dbReference type="PROSITE" id="PS51729"/>
    </source>
</evidence>
<dbReference type="Gene3D" id="3.40.630.30">
    <property type="match status" value="1"/>
</dbReference>
<dbReference type="PANTHER" id="PTHR31435">
    <property type="entry name" value="PROTEIN NATD1"/>
    <property type="match status" value="1"/>
</dbReference>
<dbReference type="EMBL" id="DXCM01000027">
    <property type="protein sequence ID" value="HIY92113.1"/>
    <property type="molecule type" value="Genomic_DNA"/>
</dbReference>
<dbReference type="Pfam" id="PF14542">
    <property type="entry name" value="Acetyltransf_CG"/>
    <property type="match status" value="1"/>
</dbReference>
<name>A0A9D1ZMI4_9LACO</name>
<organism evidence="3 4">
    <name type="scientific">Candidatus Companilactobacillus pullicola</name>
    <dbReference type="NCBI Taxonomy" id="2838523"/>
    <lineage>
        <taxon>Bacteria</taxon>
        <taxon>Bacillati</taxon>
        <taxon>Bacillota</taxon>
        <taxon>Bacilli</taxon>
        <taxon>Lactobacillales</taxon>
        <taxon>Lactobacillaceae</taxon>
        <taxon>Companilactobacillus</taxon>
    </lineage>
</organism>
<feature type="domain" description="N-acetyltransferase" evidence="1">
    <location>
        <begin position="1"/>
        <end position="100"/>
    </location>
</feature>
<dbReference type="CDD" id="cd04301">
    <property type="entry name" value="NAT_SF"/>
    <property type="match status" value="1"/>
</dbReference>
<gene>
    <name evidence="3" type="ORF">H9820_04095</name>
</gene>
<accession>A0A9D1ZMI4</accession>
<dbReference type="PROSITE" id="PS51186">
    <property type="entry name" value="GNAT"/>
    <property type="match status" value="1"/>
</dbReference>
<dbReference type="InterPro" id="IPR045057">
    <property type="entry name" value="Gcn5-rel_NAT"/>
</dbReference>
<dbReference type="GO" id="GO:0016747">
    <property type="term" value="F:acyltransferase activity, transferring groups other than amino-acyl groups"/>
    <property type="evidence" value="ECO:0007669"/>
    <property type="project" value="InterPro"/>
</dbReference>
<dbReference type="PROSITE" id="PS51729">
    <property type="entry name" value="GNAT_YJDJ"/>
    <property type="match status" value="1"/>
</dbReference>